<dbReference type="NCBIfam" id="TIGR04223">
    <property type="entry name" value="quorum_AgrD"/>
    <property type="match status" value="1"/>
</dbReference>
<evidence type="ECO:0000313" key="4">
    <source>
        <dbReference type="Proteomes" id="UP001419084"/>
    </source>
</evidence>
<evidence type="ECO:0000313" key="3">
    <source>
        <dbReference type="Proteomes" id="UP000260680"/>
    </source>
</evidence>
<proteinExistence type="predicted"/>
<keyword evidence="4" id="KW-1185">Reference proteome</keyword>
<gene>
    <name evidence="2" type="ORF">DS742_15880</name>
    <name evidence="1" type="ORF">LAD12857_08960</name>
</gene>
<protein>
    <submittedName>
        <fullName evidence="2">Cyclic lactone autoinducer peptide</fullName>
    </submittedName>
</protein>
<organism evidence="2 3">
    <name type="scientific">Lacrimispora amygdalina</name>
    <dbReference type="NCBI Taxonomy" id="253257"/>
    <lineage>
        <taxon>Bacteria</taxon>
        <taxon>Bacillati</taxon>
        <taxon>Bacillota</taxon>
        <taxon>Clostridia</taxon>
        <taxon>Lachnospirales</taxon>
        <taxon>Lachnospiraceae</taxon>
        <taxon>Lacrimispora</taxon>
    </lineage>
</organism>
<name>A0A3E2NA51_9FIRM</name>
<dbReference type="EMBL" id="QOHO01000050">
    <property type="protein sequence ID" value="RFZ77888.1"/>
    <property type="molecule type" value="Genomic_DNA"/>
</dbReference>
<evidence type="ECO:0000313" key="2">
    <source>
        <dbReference type="EMBL" id="RFZ77888.1"/>
    </source>
</evidence>
<dbReference type="Proteomes" id="UP000260680">
    <property type="component" value="Unassembled WGS sequence"/>
</dbReference>
<dbReference type="OrthoDB" id="9814541at2"/>
<dbReference type="AlphaFoldDB" id="A0A3E2NA51"/>
<dbReference type="EMBL" id="BRPJ01000016">
    <property type="protein sequence ID" value="GLB28973.1"/>
    <property type="molecule type" value="Genomic_DNA"/>
</dbReference>
<accession>A0A3E2NA51</accession>
<dbReference type="Proteomes" id="UP001419084">
    <property type="component" value="Unassembled WGS sequence"/>
</dbReference>
<evidence type="ECO:0000313" key="1">
    <source>
        <dbReference type="EMBL" id="GLB28973.1"/>
    </source>
</evidence>
<reference evidence="2 3" key="1">
    <citation type="submission" date="2018-07" db="EMBL/GenBank/DDBJ databases">
        <title>New species, Clostridium PI-S10-A1B.</title>
        <authorList>
            <person name="Krishna G."/>
            <person name="Summeta K."/>
            <person name="Shikha S."/>
            <person name="Prabhu P.B."/>
            <person name="Suresh K."/>
        </authorList>
    </citation>
    <scope>NUCLEOTIDE SEQUENCE [LARGE SCALE GENOMIC DNA]</scope>
    <source>
        <strain evidence="2 3">PI-S10-A1B</strain>
    </source>
</reference>
<dbReference type="RefSeq" id="WP_097005065.1">
    <property type="nucleotide sequence ID" value="NZ_BRPJ01000016.1"/>
</dbReference>
<dbReference type="InterPro" id="IPR009229">
    <property type="entry name" value="AgrD"/>
</dbReference>
<comment type="caution">
    <text evidence="2">The sequence shown here is derived from an EMBL/GenBank/DDBJ whole genome shotgun (WGS) entry which is preliminary data.</text>
</comment>
<sequence>MERKSNIAAKFMEQVARKSVEMASQSRCMYIYHQPKMPAELKNFKK</sequence>
<reference evidence="1 4" key="2">
    <citation type="journal article" date="2024" name="Int. J. Syst. Evol. Microbiol.">
        <title>Lacrimispora brassicae sp. nov. isolated from fermented cabbage, and proposal of Clostridium indicum Gundawar et al. 2019 and Clostridium methoxybenzovorans Mechichi et al. 1999 as heterotypic synonyms of Lacrimispora amygdalina (Parshina et al. 2003) Haas and Blanchard 2020 and Lacrimispora indolis (McClung and McCoy 1957) Haas and Blanchard 2020, respectively.</title>
        <authorList>
            <person name="Kobayashi H."/>
            <person name="Tanizawa Y."/>
            <person name="Sakamoto M."/>
            <person name="Ohkuma M."/>
            <person name="Tohno M."/>
        </authorList>
    </citation>
    <scope>NUCLEOTIDE SEQUENCE [LARGE SCALE GENOMIC DNA]</scope>
    <source>
        <strain evidence="1 4">DSM 12857</strain>
    </source>
</reference>